<dbReference type="PROSITE" id="PS01042">
    <property type="entry name" value="HOMOSER_DHGENASE"/>
    <property type="match status" value="1"/>
</dbReference>
<feature type="domain" description="Homoserine dehydrogenase catalytic" evidence="12">
    <location>
        <begin position="136"/>
        <end position="314"/>
    </location>
</feature>
<evidence type="ECO:0000256" key="4">
    <source>
        <dbReference type="ARBA" id="ARBA00013213"/>
    </source>
</evidence>
<sequence>MTIIHVAVLGYGTVGQGVVESIHSHQKELQRLLGAEIVVDAILVKDPLKVRDIPPGIVWTTNFDDILELGHIDVVLEAIVGCEPAFSYLKKAIQHGCHVVTANKVMFAHHGNELQQLADENEVHVGYEASVAGGIPIIRSLSELLRVNQVHRLEGILNGTSNYILTEMRENGHSFEEVLADAQKKGYAEADPTADVEGDDAFYKLMILSDLLYGEQPNWTEVQREGISKVDREQMELAEEFGYRFRHVASIEPSSRGLQGKVMPIVVPNQHPFYHVDGVDNAVNVEASLVGSLMFQGPGAGRLPTASAMVEDLVQVLRPSLQRKGSKTIQLDEVEGGATKLLKQWLLFVPQNPSLPTPFITSGKLIKHKSGQKWKAILFLGDDKTIYEWKTRLPMVRLYEIRGAKEWKELNSDQPKVPCLNSLAF</sequence>
<protein>
    <recommendedName>
        <fullName evidence="5 10">Homoserine dehydrogenase</fullName>
        <ecNumber evidence="4 10">1.1.1.3</ecNumber>
    </recommendedName>
</protein>
<evidence type="ECO:0000256" key="7">
    <source>
        <dbReference type="ARBA" id="ARBA00022697"/>
    </source>
</evidence>
<comment type="catalytic activity">
    <reaction evidence="10">
        <text>L-homoserine + NADP(+) = L-aspartate 4-semialdehyde + NADPH + H(+)</text>
        <dbReference type="Rhea" id="RHEA:15761"/>
        <dbReference type="ChEBI" id="CHEBI:15378"/>
        <dbReference type="ChEBI" id="CHEBI:57476"/>
        <dbReference type="ChEBI" id="CHEBI:57783"/>
        <dbReference type="ChEBI" id="CHEBI:58349"/>
        <dbReference type="ChEBI" id="CHEBI:537519"/>
        <dbReference type="EC" id="1.1.1.3"/>
    </reaction>
</comment>
<evidence type="ECO:0000256" key="6">
    <source>
        <dbReference type="ARBA" id="ARBA00022605"/>
    </source>
</evidence>
<dbReference type="Pfam" id="PF03447">
    <property type="entry name" value="NAD_binding_3"/>
    <property type="match status" value="1"/>
</dbReference>
<dbReference type="Pfam" id="PF00742">
    <property type="entry name" value="Homoserine_dh"/>
    <property type="match status" value="1"/>
</dbReference>
<evidence type="ECO:0000256" key="5">
    <source>
        <dbReference type="ARBA" id="ARBA00013376"/>
    </source>
</evidence>
<dbReference type="Gene3D" id="3.30.360.10">
    <property type="entry name" value="Dihydrodipicolinate Reductase, domain 2"/>
    <property type="match status" value="1"/>
</dbReference>
<organism evidence="14 15">
    <name type="scientific">Bacillus carboniphilus</name>
    <dbReference type="NCBI Taxonomy" id="86663"/>
    <lineage>
        <taxon>Bacteria</taxon>
        <taxon>Bacillati</taxon>
        <taxon>Bacillota</taxon>
        <taxon>Bacilli</taxon>
        <taxon>Bacillales</taxon>
        <taxon>Bacillaceae</taxon>
        <taxon>Bacillus</taxon>
    </lineage>
</organism>
<name>A0ABN0VVN7_9BACI</name>
<evidence type="ECO:0000259" key="13">
    <source>
        <dbReference type="Pfam" id="PF03447"/>
    </source>
</evidence>
<evidence type="ECO:0000256" key="10">
    <source>
        <dbReference type="RuleBase" id="RU000579"/>
    </source>
</evidence>
<proteinExistence type="inferred from homology"/>
<dbReference type="NCBIfam" id="NF004976">
    <property type="entry name" value="PRK06349.1"/>
    <property type="match status" value="1"/>
</dbReference>
<accession>A0ABN0VVN7</accession>
<keyword evidence="10" id="KW-0521">NADP</keyword>
<dbReference type="Proteomes" id="UP001500782">
    <property type="component" value="Unassembled WGS sequence"/>
</dbReference>
<evidence type="ECO:0000256" key="3">
    <source>
        <dbReference type="ARBA" id="ARBA00006753"/>
    </source>
</evidence>
<dbReference type="InterPro" id="IPR019811">
    <property type="entry name" value="HDH_CS"/>
</dbReference>
<feature type="domain" description="Aspartate/homoserine dehydrogenase NAD-binding" evidence="13">
    <location>
        <begin position="10"/>
        <end position="128"/>
    </location>
</feature>
<keyword evidence="15" id="KW-1185">Reference proteome</keyword>
<dbReference type="InterPro" id="IPR005106">
    <property type="entry name" value="Asp/hSer_DH_NAD-bd"/>
</dbReference>
<comment type="pathway">
    <text evidence="2 10">Amino-acid biosynthesis; L-methionine biosynthesis via de novo pathway; L-homoserine from L-aspartate: step 3/3.</text>
</comment>
<evidence type="ECO:0000256" key="9">
    <source>
        <dbReference type="ARBA" id="ARBA00023167"/>
    </source>
</evidence>
<evidence type="ECO:0000256" key="1">
    <source>
        <dbReference type="ARBA" id="ARBA00005056"/>
    </source>
</evidence>
<keyword evidence="8 10" id="KW-0560">Oxidoreductase</keyword>
<keyword evidence="9 10" id="KW-0486">Methionine biosynthesis</keyword>
<dbReference type="EMBL" id="BAAADJ010000005">
    <property type="protein sequence ID" value="GAA0318442.1"/>
    <property type="molecule type" value="Genomic_DNA"/>
</dbReference>
<dbReference type="PANTHER" id="PTHR43331:SF1">
    <property type="entry name" value="HOMOSERINE DEHYDROGENASE"/>
    <property type="match status" value="1"/>
</dbReference>
<dbReference type="InterPro" id="IPR001342">
    <property type="entry name" value="HDH_cat"/>
</dbReference>
<keyword evidence="7 10" id="KW-0791">Threonine biosynthesis</keyword>
<reference evidence="14 15" key="1">
    <citation type="journal article" date="2019" name="Int. J. Syst. Evol. Microbiol.">
        <title>The Global Catalogue of Microorganisms (GCM) 10K type strain sequencing project: providing services to taxonomists for standard genome sequencing and annotation.</title>
        <authorList>
            <consortium name="The Broad Institute Genomics Platform"/>
            <consortium name="The Broad Institute Genome Sequencing Center for Infectious Disease"/>
            <person name="Wu L."/>
            <person name="Ma J."/>
        </authorList>
    </citation>
    <scope>NUCLEOTIDE SEQUENCE [LARGE SCALE GENOMIC DNA]</scope>
    <source>
        <strain evidence="14 15">JCM 9731</strain>
    </source>
</reference>
<evidence type="ECO:0000259" key="12">
    <source>
        <dbReference type="Pfam" id="PF00742"/>
    </source>
</evidence>
<evidence type="ECO:0000256" key="2">
    <source>
        <dbReference type="ARBA" id="ARBA00005062"/>
    </source>
</evidence>
<dbReference type="InterPro" id="IPR036291">
    <property type="entry name" value="NAD(P)-bd_dom_sf"/>
</dbReference>
<dbReference type="EC" id="1.1.1.3" evidence="4 10"/>
<evidence type="ECO:0000256" key="8">
    <source>
        <dbReference type="ARBA" id="ARBA00023002"/>
    </source>
</evidence>
<gene>
    <name evidence="14" type="ORF">GCM10008967_06240</name>
</gene>
<dbReference type="SUPFAM" id="SSF51735">
    <property type="entry name" value="NAD(P)-binding Rossmann-fold domains"/>
    <property type="match status" value="1"/>
</dbReference>
<dbReference type="PANTHER" id="PTHR43331">
    <property type="entry name" value="HOMOSERINE DEHYDROGENASE"/>
    <property type="match status" value="1"/>
</dbReference>
<evidence type="ECO:0000313" key="15">
    <source>
        <dbReference type="Proteomes" id="UP001500782"/>
    </source>
</evidence>
<dbReference type="RefSeq" id="WP_343796282.1">
    <property type="nucleotide sequence ID" value="NZ_BAAADJ010000005.1"/>
</dbReference>
<comment type="similarity">
    <text evidence="3 11">Belongs to the homoserine dehydrogenase family.</text>
</comment>
<comment type="pathway">
    <text evidence="1 10">Amino-acid biosynthesis; L-threonine biosynthesis; L-threonine from L-aspartate: step 3/5.</text>
</comment>
<keyword evidence="6 10" id="KW-0028">Amino-acid biosynthesis</keyword>
<evidence type="ECO:0000313" key="14">
    <source>
        <dbReference type="EMBL" id="GAA0318442.1"/>
    </source>
</evidence>
<evidence type="ECO:0000256" key="11">
    <source>
        <dbReference type="RuleBase" id="RU004171"/>
    </source>
</evidence>
<dbReference type="SUPFAM" id="SSF55347">
    <property type="entry name" value="Glyceraldehyde-3-phosphate dehydrogenase-like, C-terminal domain"/>
    <property type="match status" value="1"/>
</dbReference>
<comment type="caution">
    <text evidence="14">The sequence shown here is derived from an EMBL/GenBank/DDBJ whole genome shotgun (WGS) entry which is preliminary data.</text>
</comment>
<dbReference type="Gene3D" id="3.40.50.720">
    <property type="entry name" value="NAD(P)-binding Rossmann-like Domain"/>
    <property type="match status" value="1"/>
</dbReference>